<feature type="signal peptide" evidence="2">
    <location>
        <begin position="1"/>
        <end position="23"/>
    </location>
</feature>
<reference evidence="3" key="1">
    <citation type="submission" date="2021-08" db="EMBL/GenBank/DDBJ databases">
        <title>Sphingopyxis panaciterrulae sp. nov., isolated from the surface water of the Yellow Sea.</title>
        <authorList>
            <person name="Gao Z."/>
            <person name="Zhang D."/>
            <person name="Zhang A."/>
        </authorList>
    </citation>
    <scope>NUCLEOTIDE SEQUENCE</scope>
    <source>
        <strain evidence="3">XHP0097</strain>
    </source>
</reference>
<gene>
    <name evidence="3" type="ORF">K5P26_07625</name>
</gene>
<evidence type="ECO:0000313" key="3">
    <source>
        <dbReference type="EMBL" id="MBY4637005.1"/>
    </source>
</evidence>
<organism evidence="3 4">
    <name type="scientific">Sphingopyxis jiangsuensis</name>
    <dbReference type="NCBI Taxonomy" id="2871171"/>
    <lineage>
        <taxon>Bacteria</taxon>
        <taxon>Pseudomonadati</taxon>
        <taxon>Pseudomonadota</taxon>
        <taxon>Alphaproteobacteria</taxon>
        <taxon>Sphingomonadales</taxon>
        <taxon>Sphingomonadaceae</taxon>
        <taxon>Sphingopyxis</taxon>
    </lineage>
</organism>
<dbReference type="Proteomes" id="UP001166571">
    <property type="component" value="Unassembled WGS sequence"/>
</dbReference>
<evidence type="ECO:0000256" key="2">
    <source>
        <dbReference type="SAM" id="SignalP"/>
    </source>
</evidence>
<proteinExistence type="predicted"/>
<protein>
    <submittedName>
        <fullName evidence="3">OprO/OprP family phosphate-selective porin</fullName>
    </submittedName>
</protein>
<dbReference type="InterPro" id="IPR023614">
    <property type="entry name" value="Porin_dom_sf"/>
</dbReference>
<dbReference type="Pfam" id="PF07396">
    <property type="entry name" value="Porin_O_P"/>
    <property type="match status" value="1"/>
</dbReference>
<evidence type="ECO:0000313" key="4">
    <source>
        <dbReference type="Proteomes" id="UP001166571"/>
    </source>
</evidence>
<dbReference type="InterPro" id="IPR010870">
    <property type="entry name" value="Porin_O/P"/>
</dbReference>
<dbReference type="Gene3D" id="2.40.160.10">
    <property type="entry name" value="Porin"/>
    <property type="match status" value="1"/>
</dbReference>
<comment type="caution">
    <text evidence="3">The sequence shown here is derived from an EMBL/GenBank/DDBJ whole genome shotgun (WGS) entry which is preliminary data.</text>
</comment>
<accession>A0ABS7MDB8</accession>
<dbReference type="RefSeq" id="WP_222136259.1">
    <property type="nucleotide sequence ID" value="NZ_JAILXK010000001.1"/>
</dbReference>
<keyword evidence="1" id="KW-0175">Coiled coil</keyword>
<keyword evidence="2" id="KW-0732">Signal</keyword>
<dbReference type="EMBL" id="JAILXK010000001">
    <property type="protein sequence ID" value="MBY4637005.1"/>
    <property type="molecule type" value="Genomic_DNA"/>
</dbReference>
<sequence>MRAFLTAALLGTTMLAAPTTAHAQALSAEEAAELRAELAALKAKVDTLEARLDGAIASPVPAPAPVAPAPTVTAKPATEIGWKGAPELKTADGWSFKPRGRILVDAGHVSAPSAISDRALGFSNELRRVRLGVEGTIPGGFGYKLEADFAGGDAELTDAHLTYKDGPLKVTVGQHNNFQGLEELSSSNDTSFIERAAFTDAFGFERRVGVSGEVATGDVIVQGGVFTDNFGDLSDSGNSSVSLDGRLVFAPKLGDTQLHFGASAHWRDLGDTVTSVRYRQRPLVHTADIRFISTPSIGAKSETGYGAEAAFISGRFHGAAEAFWQKVGRTGAADPTFFGGAVEAGVFLTDDTRGYRSGVFRGVKVKNPVGSGGLGAWQLNLRYDHLDLNDAGIDGGKQHGYMASLIWTPIDYVRFMVNYARLEYRDAVIAAGTDRDYGVDTFGMRAQIVF</sequence>
<name>A0ABS7MDB8_9SPHN</name>
<feature type="chain" id="PRO_5045797000" evidence="2">
    <location>
        <begin position="24"/>
        <end position="450"/>
    </location>
</feature>
<evidence type="ECO:0000256" key="1">
    <source>
        <dbReference type="SAM" id="Coils"/>
    </source>
</evidence>
<feature type="coiled-coil region" evidence="1">
    <location>
        <begin position="24"/>
        <end position="58"/>
    </location>
</feature>
<dbReference type="SUPFAM" id="SSF56935">
    <property type="entry name" value="Porins"/>
    <property type="match status" value="1"/>
</dbReference>
<keyword evidence="4" id="KW-1185">Reference proteome</keyword>